<dbReference type="NCBIfam" id="TIGR01873">
    <property type="entry name" value="cas_CT1978"/>
    <property type="match status" value="1"/>
</dbReference>
<dbReference type="RefSeq" id="WP_255668410.1">
    <property type="nucleotide sequence ID" value="NZ_PGCK01000005.1"/>
</dbReference>
<comment type="caution">
    <text evidence="1">The sequence shown here is derived from an EMBL/GenBank/DDBJ whole genome shotgun (WGS) entry which is preliminary data.</text>
</comment>
<organism evidence="1 2">
    <name type="scientific">Methanooceanicella nereidis</name>
    <dbReference type="NCBI Taxonomy" id="2052831"/>
    <lineage>
        <taxon>Archaea</taxon>
        <taxon>Methanobacteriati</taxon>
        <taxon>Methanobacteriota</taxon>
        <taxon>Stenosarchaea group</taxon>
        <taxon>Methanomicrobia</taxon>
        <taxon>Methanocellales</taxon>
        <taxon>Methanocellaceae</taxon>
        <taxon>Methanooceanicella</taxon>
    </lineage>
</organism>
<accession>A0AAP2RCV8</accession>
<name>A0AAP2RCV8_9EURY</name>
<keyword evidence="2" id="KW-1185">Reference proteome</keyword>
<dbReference type="Pfam" id="PF09707">
    <property type="entry name" value="Cas_Cas2CT1978"/>
    <property type="match status" value="1"/>
</dbReference>
<dbReference type="AlphaFoldDB" id="A0AAP2RCV8"/>
<sequence length="96" mass="10770">MASISIFILESVSQSLRGELTRWMIEPKSGVFVGKISALVRSKLWEKIIKNTKKGGSILIYSYNNEQGYKIETSGDTSRTICDFEGLSLVIRPEKP</sequence>
<gene>
    <name evidence="1" type="primary">cas2e</name>
    <name evidence="1" type="ORF">CUJ83_07215</name>
</gene>
<protein>
    <submittedName>
        <fullName evidence="1">Type I-E CRISPR-associated endoribonuclease Cas2</fullName>
    </submittedName>
</protein>
<reference evidence="1 2" key="1">
    <citation type="submission" date="2017-11" db="EMBL/GenBank/DDBJ databases">
        <title>Isolation and Characterization of Family Methanocellaceae Species from Potential Methane Hydrate Area Offshore Southwestern Taiwan.</title>
        <authorList>
            <person name="Zhang W.-L."/>
            <person name="Chen W.-C."/>
            <person name="Lai M.-C."/>
            <person name="Chen S.-C."/>
        </authorList>
    </citation>
    <scope>NUCLEOTIDE SEQUENCE [LARGE SCALE GENOMIC DNA]</scope>
    <source>
        <strain evidence="1 2">CWC-04</strain>
    </source>
</reference>
<dbReference type="EMBL" id="PGCK01000005">
    <property type="protein sequence ID" value="MCD1294787.1"/>
    <property type="molecule type" value="Genomic_DNA"/>
</dbReference>
<dbReference type="InterPro" id="IPR010152">
    <property type="entry name" value="CRISPR-assoc_prot_Cas2_sub"/>
</dbReference>
<dbReference type="Proteomes" id="UP001320159">
    <property type="component" value="Unassembled WGS sequence"/>
</dbReference>
<dbReference type="Gene3D" id="3.30.70.240">
    <property type="match status" value="1"/>
</dbReference>
<dbReference type="CDD" id="cd09755">
    <property type="entry name" value="Cas2_I-E"/>
    <property type="match status" value="1"/>
</dbReference>
<evidence type="ECO:0000313" key="2">
    <source>
        <dbReference type="Proteomes" id="UP001320159"/>
    </source>
</evidence>
<proteinExistence type="predicted"/>
<evidence type="ECO:0000313" key="1">
    <source>
        <dbReference type="EMBL" id="MCD1294787.1"/>
    </source>
</evidence>